<evidence type="ECO:0000313" key="2">
    <source>
        <dbReference type="Proteomes" id="UP001059041"/>
    </source>
</evidence>
<proteinExistence type="predicted"/>
<protein>
    <submittedName>
        <fullName evidence="1">Uncharacterized protein</fullName>
    </submittedName>
</protein>
<dbReference type="EMBL" id="JAFHDT010000011">
    <property type="protein sequence ID" value="KAI7803052.1"/>
    <property type="molecule type" value="Genomic_DNA"/>
</dbReference>
<gene>
    <name evidence="1" type="ORF">IRJ41_002125</name>
</gene>
<name>A0A9W7TT96_TRIRA</name>
<accession>A0A9W7TT96</accession>
<evidence type="ECO:0000313" key="1">
    <source>
        <dbReference type="EMBL" id="KAI7803052.1"/>
    </source>
</evidence>
<comment type="caution">
    <text evidence="1">The sequence shown here is derived from an EMBL/GenBank/DDBJ whole genome shotgun (WGS) entry which is preliminary data.</text>
</comment>
<reference evidence="1" key="1">
    <citation type="submission" date="2021-02" db="EMBL/GenBank/DDBJ databases">
        <title>Comparative genomics reveals that relaxation of natural selection precedes convergent phenotypic evolution of cavefish.</title>
        <authorList>
            <person name="Peng Z."/>
        </authorList>
    </citation>
    <scope>NUCLEOTIDE SEQUENCE</scope>
    <source>
        <tissue evidence="1">Muscle</tissue>
    </source>
</reference>
<organism evidence="1 2">
    <name type="scientific">Triplophysa rosa</name>
    <name type="common">Cave loach</name>
    <dbReference type="NCBI Taxonomy" id="992332"/>
    <lineage>
        <taxon>Eukaryota</taxon>
        <taxon>Metazoa</taxon>
        <taxon>Chordata</taxon>
        <taxon>Craniata</taxon>
        <taxon>Vertebrata</taxon>
        <taxon>Euteleostomi</taxon>
        <taxon>Actinopterygii</taxon>
        <taxon>Neopterygii</taxon>
        <taxon>Teleostei</taxon>
        <taxon>Ostariophysi</taxon>
        <taxon>Cypriniformes</taxon>
        <taxon>Nemacheilidae</taxon>
        <taxon>Triplophysa</taxon>
    </lineage>
</organism>
<dbReference type="AlphaFoldDB" id="A0A9W7TT96"/>
<keyword evidence="2" id="KW-1185">Reference proteome</keyword>
<sequence length="104" mass="12166">MTLDRQADPGFRWQLRYGFSARSWLMGSEKQTPVCVCRIRPSSEDKHRAGVQSYRELEKSWEKGEVGERTDVCRRLRLSFDLVVMVDLVDTLGSEKKNLRKVLF</sequence>
<dbReference type="Proteomes" id="UP001059041">
    <property type="component" value="Linkage Group LG11"/>
</dbReference>